<feature type="compositionally biased region" description="Low complexity" evidence="1">
    <location>
        <begin position="74"/>
        <end position="86"/>
    </location>
</feature>
<evidence type="ECO:0000313" key="3">
    <source>
        <dbReference type="Proteomes" id="UP000266841"/>
    </source>
</evidence>
<proteinExistence type="predicted"/>
<sequence>MIEVCLLRLCEHVGEPSNWAQTLSSALDEIGFDFYSGLGLCLGQRALGCATWGLVFGRRGRVNSSCGLGRARRGLPGPRRGSRASGEATGDFGGARGCSNRRPRGCEGASTARRASTPAPRLPSASGAQENSTVGSSGVVRVFPGMVHASNRSAQPSFAP</sequence>
<name>K0SN56_THAOC</name>
<evidence type="ECO:0000313" key="2">
    <source>
        <dbReference type="EMBL" id="EJK62381.1"/>
    </source>
</evidence>
<protein>
    <submittedName>
        <fullName evidence="2">Uncharacterized protein</fullName>
    </submittedName>
</protein>
<feature type="compositionally biased region" description="Polar residues" evidence="1">
    <location>
        <begin position="126"/>
        <end position="136"/>
    </location>
</feature>
<gene>
    <name evidence="2" type="ORF">THAOC_17007</name>
</gene>
<dbReference type="Proteomes" id="UP000266841">
    <property type="component" value="Unassembled WGS sequence"/>
</dbReference>
<comment type="caution">
    <text evidence="2">The sequence shown here is derived from an EMBL/GenBank/DDBJ whole genome shotgun (WGS) entry which is preliminary data.</text>
</comment>
<accession>K0SN56</accession>
<evidence type="ECO:0000256" key="1">
    <source>
        <dbReference type="SAM" id="MobiDB-lite"/>
    </source>
</evidence>
<keyword evidence="3" id="KW-1185">Reference proteome</keyword>
<organism evidence="2 3">
    <name type="scientific">Thalassiosira oceanica</name>
    <name type="common">Marine diatom</name>
    <dbReference type="NCBI Taxonomy" id="159749"/>
    <lineage>
        <taxon>Eukaryota</taxon>
        <taxon>Sar</taxon>
        <taxon>Stramenopiles</taxon>
        <taxon>Ochrophyta</taxon>
        <taxon>Bacillariophyta</taxon>
        <taxon>Coscinodiscophyceae</taxon>
        <taxon>Thalassiosirophycidae</taxon>
        <taxon>Thalassiosirales</taxon>
        <taxon>Thalassiosiraceae</taxon>
        <taxon>Thalassiosira</taxon>
    </lineage>
</organism>
<feature type="region of interest" description="Disordered" evidence="1">
    <location>
        <begin position="67"/>
        <end position="136"/>
    </location>
</feature>
<dbReference type="AlphaFoldDB" id="K0SN56"/>
<dbReference type="EMBL" id="AGNL01018930">
    <property type="protein sequence ID" value="EJK62381.1"/>
    <property type="molecule type" value="Genomic_DNA"/>
</dbReference>
<reference evidence="2 3" key="1">
    <citation type="journal article" date="2012" name="Genome Biol.">
        <title>Genome and low-iron response of an oceanic diatom adapted to chronic iron limitation.</title>
        <authorList>
            <person name="Lommer M."/>
            <person name="Specht M."/>
            <person name="Roy A.S."/>
            <person name="Kraemer L."/>
            <person name="Andreson R."/>
            <person name="Gutowska M.A."/>
            <person name="Wolf J."/>
            <person name="Bergner S.V."/>
            <person name="Schilhabel M.B."/>
            <person name="Klostermeier U.C."/>
            <person name="Beiko R.G."/>
            <person name="Rosenstiel P."/>
            <person name="Hippler M."/>
            <person name="Laroche J."/>
        </authorList>
    </citation>
    <scope>NUCLEOTIDE SEQUENCE [LARGE SCALE GENOMIC DNA]</scope>
    <source>
        <strain evidence="2 3">CCMP1005</strain>
    </source>
</reference>